<evidence type="ECO:0000313" key="2">
    <source>
        <dbReference type="Proteomes" id="UP000829685"/>
    </source>
</evidence>
<name>A0A9P9WIG1_9PEZI</name>
<reference evidence="1" key="1">
    <citation type="submission" date="2021-03" db="EMBL/GenBank/DDBJ databases">
        <title>Revisited historic fungal species revealed as producer of novel bioactive compounds through whole genome sequencing and comparative genomics.</title>
        <authorList>
            <person name="Vignolle G.A."/>
            <person name="Hochenegger N."/>
            <person name="Mach R.L."/>
            <person name="Mach-Aigner A.R."/>
            <person name="Javad Rahimi M."/>
            <person name="Salim K.A."/>
            <person name="Chan C.M."/>
            <person name="Lim L.B.L."/>
            <person name="Cai F."/>
            <person name="Druzhinina I.S."/>
            <person name="U'Ren J.M."/>
            <person name="Derntl C."/>
        </authorList>
    </citation>
    <scope>NUCLEOTIDE SEQUENCE</scope>
    <source>
        <strain evidence="1">TUCIM 5799</strain>
    </source>
</reference>
<keyword evidence="2" id="KW-1185">Reference proteome</keyword>
<proteinExistence type="predicted"/>
<dbReference type="Proteomes" id="UP000829685">
    <property type="component" value="Unassembled WGS sequence"/>
</dbReference>
<dbReference type="SUPFAM" id="SSF55961">
    <property type="entry name" value="Bet v1-like"/>
    <property type="match status" value="1"/>
</dbReference>
<dbReference type="OrthoDB" id="509124at2759"/>
<gene>
    <name evidence="1" type="ORF">JX265_008160</name>
</gene>
<evidence type="ECO:0000313" key="1">
    <source>
        <dbReference type="EMBL" id="KAI1865113.1"/>
    </source>
</evidence>
<evidence type="ECO:0008006" key="3">
    <source>
        <dbReference type="Google" id="ProtNLM"/>
    </source>
</evidence>
<dbReference type="CDD" id="cd07822">
    <property type="entry name" value="SRPBCC_4"/>
    <property type="match status" value="1"/>
</dbReference>
<dbReference type="EMBL" id="JAFIMR010000022">
    <property type="protein sequence ID" value="KAI1865113.1"/>
    <property type="molecule type" value="Genomic_DNA"/>
</dbReference>
<dbReference type="InterPro" id="IPR023393">
    <property type="entry name" value="START-like_dom_sf"/>
</dbReference>
<comment type="caution">
    <text evidence="1">The sequence shown here is derived from an EMBL/GenBank/DDBJ whole genome shotgun (WGS) entry which is preliminary data.</text>
</comment>
<dbReference type="AlphaFoldDB" id="A0A9P9WIG1"/>
<sequence>MAAHVQPNQPPSFVAPISTPAYGDGGWASIVFSTTIAASPVACLEIMLDPTTYPVWNKWVPRVTIDRAASTPVSGVLPPPLSHIAAKQDQLLPGTRFHFEVHMSPESASFNKTELEVTVLEQFDRDGRKGLRVVWKTPGSPWYLRAERVQEFLESADGGCEYTSYETFFGPVTWLVKLLVGKQLQGGLTLWKDGLKAEAEARTQSATKL</sequence>
<dbReference type="Gene3D" id="3.30.530.20">
    <property type="match status" value="1"/>
</dbReference>
<accession>A0A9P9WIG1</accession>
<protein>
    <recommendedName>
        <fullName evidence="3">Coenzyme Q-binding protein COQ10 START domain-containing protein</fullName>
    </recommendedName>
</protein>
<organism evidence="1 2">
    <name type="scientific">Neoarthrinium moseri</name>
    <dbReference type="NCBI Taxonomy" id="1658444"/>
    <lineage>
        <taxon>Eukaryota</taxon>
        <taxon>Fungi</taxon>
        <taxon>Dikarya</taxon>
        <taxon>Ascomycota</taxon>
        <taxon>Pezizomycotina</taxon>
        <taxon>Sordariomycetes</taxon>
        <taxon>Xylariomycetidae</taxon>
        <taxon>Amphisphaeriales</taxon>
        <taxon>Apiosporaceae</taxon>
        <taxon>Neoarthrinium</taxon>
    </lineage>
</organism>